<dbReference type="AlphaFoldDB" id="A0A9X1MIU8"/>
<reference evidence="1" key="1">
    <citation type="submission" date="2021-10" db="EMBL/GenBank/DDBJ databases">
        <title>Novel species in genus Arthrobacter.</title>
        <authorList>
            <person name="Liu Y."/>
        </authorList>
    </citation>
    <scope>NUCLEOTIDE SEQUENCE</scope>
    <source>
        <strain evidence="1">Zg-Y453</strain>
    </source>
</reference>
<proteinExistence type="predicted"/>
<dbReference type="RefSeq" id="WP_227897738.1">
    <property type="nucleotide sequence ID" value="NZ_CP099467.1"/>
</dbReference>
<organism evidence="1 2">
    <name type="scientific">Arthrobacter caoxuetaonis</name>
    <dbReference type="NCBI Taxonomy" id="2886935"/>
    <lineage>
        <taxon>Bacteria</taxon>
        <taxon>Bacillati</taxon>
        <taxon>Actinomycetota</taxon>
        <taxon>Actinomycetes</taxon>
        <taxon>Micrococcales</taxon>
        <taxon>Micrococcaceae</taxon>
        <taxon>Arthrobacter</taxon>
    </lineage>
</organism>
<keyword evidence="2" id="KW-1185">Reference proteome</keyword>
<evidence type="ECO:0000313" key="2">
    <source>
        <dbReference type="Proteomes" id="UP001139158"/>
    </source>
</evidence>
<gene>
    <name evidence="1" type="ORF">LJ757_18495</name>
</gene>
<comment type="caution">
    <text evidence="1">The sequence shown here is derived from an EMBL/GenBank/DDBJ whole genome shotgun (WGS) entry which is preliminary data.</text>
</comment>
<accession>A0A9X1MIU8</accession>
<sequence>METAPIPETPPAGPGPAVQEHQVAWFVGNGIEFDLECRHPADPAVPCDRELLISLGGDGLMETHLGGKVPLRDGLLQSWWTGEPGAAQLWWDYKTSPDSGPAALPPVPDAPSSAPLRHTGLFGDIAADRRPRHLHEVRLFIEDGWFAPELTCLHPQDADDAFCDKDTLQGDSMLQYSHRGRTGLRDGTIESWWESYPDGSDLVWKYVDDPTQGQA</sequence>
<evidence type="ECO:0000313" key="1">
    <source>
        <dbReference type="EMBL" id="MCC3299752.1"/>
    </source>
</evidence>
<dbReference type="EMBL" id="JAJFZV010000020">
    <property type="protein sequence ID" value="MCC3299752.1"/>
    <property type="molecule type" value="Genomic_DNA"/>
</dbReference>
<name>A0A9X1MIU8_9MICC</name>
<protein>
    <submittedName>
        <fullName evidence="1">Uncharacterized protein</fullName>
    </submittedName>
</protein>
<dbReference type="Proteomes" id="UP001139158">
    <property type="component" value="Unassembled WGS sequence"/>
</dbReference>